<evidence type="ECO:0000313" key="3">
    <source>
        <dbReference type="Proteomes" id="UP000241690"/>
    </source>
</evidence>
<dbReference type="InterPro" id="IPR000845">
    <property type="entry name" value="Nucleoside_phosphorylase_d"/>
</dbReference>
<dbReference type="Proteomes" id="UP000241690">
    <property type="component" value="Unassembled WGS sequence"/>
</dbReference>
<dbReference type="EMBL" id="KZ679681">
    <property type="protein sequence ID" value="PTB54375.1"/>
    <property type="molecule type" value="Genomic_DNA"/>
</dbReference>
<dbReference type="Pfam" id="PF01048">
    <property type="entry name" value="PNP_UDP_1"/>
    <property type="match status" value="1"/>
</dbReference>
<dbReference type="InterPro" id="IPR053137">
    <property type="entry name" value="NLR-like"/>
</dbReference>
<dbReference type="GO" id="GO:0009116">
    <property type="term" value="P:nucleoside metabolic process"/>
    <property type="evidence" value="ECO:0007669"/>
    <property type="project" value="InterPro"/>
</dbReference>
<gene>
    <name evidence="2" type="ORF">M431DRAFT_509368</name>
</gene>
<proteinExistence type="predicted"/>
<sequence>MTTAIVESPAYGQNYLRFENYTIGWICALPVEAECALYMLDVRHRGIFPFVHGDDNQYEAGQIAGHNVVIASLPKKSIGSVSVATLASQMRQSFRNLRYGLMVGIGAGVPGRALKPDIRLGDVIVASSSDQSMGPVGVIGYELGAETVNGFIRKGLQPETHRRLRTAIESIERDAQMDDFHHFLQHLDSLQKRRNGHKFLYPGMDKDRLYVGDYTDDLVERLPRPSQDPVVHYGLVASGDKIIKNAALRDKLRDQYGIICFEMEAAGLMPIMPVAVIQGVSNYADSRKNDGWNDYAAATAAAYAKSLLLKIGPEQPLSLSS</sequence>
<evidence type="ECO:0000313" key="2">
    <source>
        <dbReference type="EMBL" id="PTB54375.1"/>
    </source>
</evidence>
<keyword evidence="3" id="KW-1185">Reference proteome</keyword>
<accession>A0A2T4ABC8</accession>
<organism evidence="2 3">
    <name type="scientific">Trichoderma harzianum CBS 226.95</name>
    <dbReference type="NCBI Taxonomy" id="983964"/>
    <lineage>
        <taxon>Eukaryota</taxon>
        <taxon>Fungi</taxon>
        <taxon>Dikarya</taxon>
        <taxon>Ascomycota</taxon>
        <taxon>Pezizomycotina</taxon>
        <taxon>Sordariomycetes</taxon>
        <taxon>Hypocreomycetidae</taxon>
        <taxon>Hypocreales</taxon>
        <taxon>Hypocreaceae</taxon>
        <taxon>Trichoderma</taxon>
    </lineage>
</organism>
<dbReference type="GeneID" id="36627848"/>
<dbReference type="STRING" id="983964.A0A2T4ABC8"/>
<dbReference type="RefSeq" id="XP_024774052.1">
    <property type="nucleotide sequence ID" value="XM_024919279.1"/>
</dbReference>
<evidence type="ECO:0000259" key="1">
    <source>
        <dbReference type="Pfam" id="PF01048"/>
    </source>
</evidence>
<dbReference type="PANTHER" id="PTHR46082:SF11">
    <property type="entry name" value="AAA+ ATPASE DOMAIN-CONTAINING PROTEIN-RELATED"/>
    <property type="match status" value="1"/>
</dbReference>
<feature type="domain" description="Nucleoside phosphorylase" evidence="1">
    <location>
        <begin position="52"/>
        <end position="298"/>
    </location>
</feature>
<reference evidence="2 3" key="1">
    <citation type="submission" date="2016-07" db="EMBL/GenBank/DDBJ databases">
        <title>Multiple horizontal gene transfer events from other fungi enriched the ability of initially mycotrophic Trichoderma (Ascomycota) to feed on dead plant biomass.</title>
        <authorList>
            <consortium name="DOE Joint Genome Institute"/>
            <person name="Aerts A."/>
            <person name="Atanasova L."/>
            <person name="Chenthamara K."/>
            <person name="Zhang J."/>
            <person name="Grujic M."/>
            <person name="Henrissat B."/>
            <person name="Kuo A."/>
            <person name="Salamov A."/>
            <person name="Lipzen A."/>
            <person name="Labutti K."/>
            <person name="Barry K."/>
            <person name="Miao Y."/>
            <person name="Rahimi M.J."/>
            <person name="Shen Q."/>
            <person name="Grigoriev I.V."/>
            <person name="Kubicek C.P."/>
            <person name="Druzhinina I.S."/>
        </authorList>
    </citation>
    <scope>NUCLEOTIDE SEQUENCE [LARGE SCALE GENOMIC DNA]</scope>
    <source>
        <strain evidence="2 3">CBS 226.95</strain>
    </source>
</reference>
<dbReference type="Gene3D" id="3.40.50.1580">
    <property type="entry name" value="Nucleoside phosphorylase domain"/>
    <property type="match status" value="1"/>
</dbReference>
<dbReference type="SUPFAM" id="SSF53167">
    <property type="entry name" value="Purine and uridine phosphorylases"/>
    <property type="match status" value="1"/>
</dbReference>
<dbReference type="InterPro" id="IPR035994">
    <property type="entry name" value="Nucleoside_phosphorylase_sf"/>
</dbReference>
<dbReference type="AlphaFoldDB" id="A0A2T4ABC8"/>
<name>A0A2T4ABC8_TRIHA</name>
<dbReference type="PANTHER" id="PTHR46082">
    <property type="entry name" value="ATP/GTP-BINDING PROTEIN-RELATED"/>
    <property type="match status" value="1"/>
</dbReference>
<protein>
    <recommendedName>
        <fullName evidence="1">Nucleoside phosphorylase domain-containing protein</fullName>
    </recommendedName>
</protein>
<dbReference type="GO" id="GO:0003824">
    <property type="term" value="F:catalytic activity"/>
    <property type="evidence" value="ECO:0007669"/>
    <property type="project" value="InterPro"/>
</dbReference>